<evidence type="ECO:0000256" key="2">
    <source>
        <dbReference type="ARBA" id="ARBA00023125"/>
    </source>
</evidence>
<keyword evidence="2" id="KW-0238">DNA-binding</keyword>
<dbReference type="GO" id="GO:0003677">
    <property type="term" value="F:DNA binding"/>
    <property type="evidence" value="ECO:0007669"/>
    <property type="project" value="UniProtKB-KW"/>
</dbReference>
<evidence type="ECO:0000256" key="1">
    <source>
        <dbReference type="ARBA" id="ARBA00023015"/>
    </source>
</evidence>
<evidence type="ECO:0000259" key="4">
    <source>
        <dbReference type="PROSITE" id="PS50949"/>
    </source>
</evidence>
<dbReference type="InterPro" id="IPR008920">
    <property type="entry name" value="TF_FadR/GntR_C"/>
</dbReference>
<dbReference type="Pfam" id="PF00392">
    <property type="entry name" value="GntR"/>
    <property type="match status" value="1"/>
</dbReference>
<dbReference type="InterPro" id="IPR036388">
    <property type="entry name" value="WH-like_DNA-bd_sf"/>
</dbReference>
<dbReference type="CDD" id="cd07377">
    <property type="entry name" value="WHTH_GntR"/>
    <property type="match status" value="1"/>
</dbReference>
<dbReference type="AlphaFoldDB" id="A0AAU8DJ62"/>
<dbReference type="Gene3D" id="1.20.120.530">
    <property type="entry name" value="GntR ligand-binding domain-like"/>
    <property type="match status" value="1"/>
</dbReference>
<protein>
    <submittedName>
        <fullName evidence="5">GntR family transcriptional regulator</fullName>
    </submittedName>
</protein>
<dbReference type="Gene3D" id="1.10.10.10">
    <property type="entry name" value="Winged helix-like DNA-binding domain superfamily/Winged helix DNA-binding domain"/>
    <property type="match status" value="1"/>
</dbReference>
<dbReference type="InterPro" id="IPR036390">
    <property type="entry name" value="WH_DNA-bd_sf"/>
</dbReference>
<dbReference type="InterPro" id="IPR011711">
    <property type="entry name" value="GntR_C"/>
</dbReference>
<gene>
    <name evidence="5" type="ORF">ABLG96_12720</name>
</gene>
<dbReference type="SUPFAM" id="SSF46785">
    <property type="entry name" value="Winged helix' DNA-binding domain"/>
    <property type="match status" value="1"/>
</dbReference>
<dbReference type="PANTHER" id="PTHR43537:SF45">
    <property type="entry name" value="GNTR FAMILY REGULATORY PROTEIN"/>
    <property type="match status" value="1"/>
</dbReference>
<reference evidence="5" key="1">
    <citation type="submission" date="2024-05" db="EMBL/GenBank/DDBJ databases">
        <authorList>
            <person name="Cai S.Y."/>
            <person name="Jin L.M."/>
            <person name="Li H.R."/>
        </authorList>
    </citation>
    <scope>NUCLEOTIDE SEQUENCE</scope>
    <source>
        <strain evidence="5">A5-74</strain>
    </source>
</reference>
<dbReference type="SMART" id="SM00895">
    <property type="entry name" value="FCD"/>
    <property type="match status" value="1"/>
</dbReference>
<keyword evidence="1" id="KW-0805">Transcription regulation</keyword>
<evidence type="ECO:0000256" key="3">
    <source>
        <dbReference type="ARBA" id="ARBA00023163"/>
    </source>
</evidence>
<dbReference type="SUPFAM" id="SSF48008">
    <property type="entry name" value="GntR ligand-binding domain-like"/>
    <property type="match status" value="1"/>
</dbReference>
<dbReference type="PROSITE" id="PS50949">
    <property type="entry name" value="HTH_GNTR"/>
    <property type="match status" value="1"/>
</dbReference>
<dbReference type="EMBL" id="CP159218">
    <property type="protein sequence ID" value="XCG62139.1"/>
    <property type="molecule type" value="Genomic_DNA"/>
</dbReference>
<name>A0AAU8DJ62_9ACTN</name>
<dbReference type="SMART" id="SM00345">
    <property type="entry name" value="HTH_GNTR"/>
    <property type="match status" value="1"/>
</dbReference>
<organism evidence="5">
    <name type="scientific">Nakamurella sp. A5-74</name>
    <dbReference type="NCBI Taxonomy" id="3158264"/>
    <lineage>
        <taxon>Bacteria</taxon>
        <taxon>Bacillati</taxon>
        <taxon>Actinomycetota</taxon>
        <taxon>Actinomycetes</taxon>
        <taxon>Nakamurellales</taxon>
        <taxon>Nakamurellaceae</taxon>
        <taxon>Nakamurella</taxon>
    </lineage>
</organism>
<dbReference type="InterPro" id="IPR000524">
    <property type="entry name" value="Tscrpt_reg_HTH_GntR"/>
</dbReference>
<keyword evidence="3" id="KW-0804">Transcription</keyword>
<dbReference type="Pfam" id="PF07729">
    <property type="entry name" value="FCD"/>
    <property type="match status" value="1"/>
</dbReference>
<accession>A0AAU8DJ62</accession>
<dbReference type="RefSeq" id="WP_353647754.1">
    <property type="nucleotide sequence ID" value="NZ_CP159218.1"/>
</dbReference>
<dbReference type="GO" id="GO:0003700">
    <property type="term" value="F:DNA-binding transcription factor activity"/>
    <property type="evidence" value="ECO:0007669"/>
    <property type="project" value="InterPro"/>
</dbReference>
<sequence>MTSMPGGPEPAPAGETLRARVSRELTAAVVSGELAAGTLVTVPTLAVQFGVSATPVREALLELEKRSFVEAVKNKGFRVTEVGSRELAELAEVRLLLEPPAMYRLAGHLPAQQAEEFRSLAAAMTTAIADADLATWLEADQRFHLGLTELLGNAMLVTVIGDLRGRTRLVGLAGMLASQELARSAEEHHELLDRLLTGDAAGAEALMRTHIGHTVGWWSGRAEE</sequence>
<dbReference type="PANTHER" id="PTHR43537">
    <property type="entry name" value="TRANSCRIPTIONAL REGULATOR, GNTR FAMILY"/>
    <property type="match status" value="1"/>
</dbReference>
<proteinExistence type="predicted"/>
<feature type="domain" description="HTH gntR-type" evidence="4">
    <location>
        <begin position="15"/>
        <end position="82"/>
    </location>
</feature>
<evidence type="ECO:0000313" key="5">
    <source>
        <dbReference type="EMBL" id="XCG62139.1"/>
    </source>
</evidence>